<gene>
    <name evidence="2" type="ORF">SAMN04487946_101714</name>
</gene>
<dbReference type="AlphaFoldDB" id="A0A1H3DQR6"/>
<dbReference type="Pfam" id="PF17231">
    <property type="entry name" value="DUF5305"/>
    <property type="match status" value="1"/>
</dbReference>
<proteinExistence type="predicted"/>
<dbReference type="InterPro" id="IPR035185">
    <property type="entry name" value="DUF5305"/>
</dbReference>
<keyword evidence="3" id="KW-1185">Reference proteome</keyword>
<evidence type="ECO:0000313" key="3">
    <source>
        <dbReference type="Proteomes" id="UP000199170"/>
    </source>
</evidence>
<dbReference type="EMBL" id="FNPB01000001">
    <property type="protein sequence ID" value="SDX68677.1"/>
    <property type="molecule type" value="Genomic_DNA"/>
</dbReference>
<feature type="region of interest" description="Disordered" evidence="1">
    <location>
        <begin position="160"/>
        <end position="221"/>
    </location>
</feature>
<feature type="region of interest" description="Disordered" evidence="1">
    <location>
        <begin position="1"/>
        <end position="23"/>
    </location>
</feature>
<name>A0A1H3DQR6_9EURY</name>
<sequence length="221" mass="23650">MQITDRSYTIDAPRSDEQSHATPVTRTVTVSGEDAAVGAANLSNATAQAALLPGSGPTAVDSDTALRSGLGILALAAALVVWRVQGRLPDRESLEQAYDKRRYSEWVSRGRIPASDAYQRVVIEEFVDLIDIAIDSDKRVIHDRDQARYGVIDSTTIYQYSEPRARSDPDESQTGTAPAAVDKEGQNRGSASLPDAQVTDGGSDAENADSLDNSPDVADED</sequence>
<reference evidence="3" key="1">
    <citation type="submission" date="2016-10" db="EMBL/GenBank/DDBJ databases">
        <authorList>
            <person name="Varghese N."/>
            <person name="Submissions S."/>
        </authorList>
    </citation>
    <scope>NUCLEOTIDE SEQUENCE [LARGE SCALE GENOMIC DNA]</scope>
    <source>
        <strain evidence="3">CGMCC 1.10118</strain>
    </source>
</reference>
<dbReference type="Proteomes" id="UP000199170">
    <property type="component" value="Unassembled WGS sequence"/>
</dbReference>
<accession>A0A1H3DQR6</accession>
<protein>
    <submittedName>
        <fullName evidence="2">Uncharacterized protein</fullName>
    </submittedName>
</protein>
<organism evidence="2 3">
    <name type="scientific">Halobellus clavatus</name>
    <dbReference type="NCBI Taxonomy" id="660517"/>
    <lineage>
        <taxon>Archaea</taxon>
        <taxon>Methanobacteriati</taxon>
        <taxon>Methanobacteriota</taxon>
        <taxon>Stenosarchaea group</taxon>
        <taxon>Halobacteria</taxon>
        <taxon>Halobacteriales</taxon>
        <taxon>Haloferacaceae</taxon>
        <taxon>Halobellus</taxon>
    </lineage>
</organism>
<evidence type="ECO:0000256" key="1">
    <source>
        <dbReference type="SAM" id="MobiDB-lite"/>
    </source>
</evidence>
<evidence type="ECO:0000313" key="2">
    <source>
        <dbReference type="EMBL" id="SDX68677.1"/>
    </source>
</evidence>